<gene>
    <name evidence="3" type="ORF">GNLVRS02_ARAD1B20174g</name>
</gene>
<protein>
    <submittedName>
        <fullName evidence="3">ARAD1B20174p</fullName>
    </submittedName>
</protein>
<dbReference type="InterPro" id="IPR053881">
    <property type="entry name" value="Utp8_C"/>
</dbReference>
<proteinExistence type="predicted"/>
<reference evidence="3" key="2">
    <citation type="submission" date="2014-06" db="EMBL/GenBank/DDBJ databases">
        <title>The complete genome of Blastobotrys (Arxula) adeninivorans LS3 - a yeast of biotechnological interest.</title>
        <authorList>
            <person name="Kunze G."/>
            <person name="Gaillardin C."/>
            <person name="Czernicka M."/>
            <person name="Durrens P."/>
            <person name="Martin T."/>
            <person name="Boer E."/>
            <person name="Gabaldon T."/>
            <person name="Cruz J."/>
            <person name="Talla E."/>
            <person name="Marck C."/>
            <person name="Goffeau A."/>
            <person name="Barbe V."/>
            <person name="Baret P."/>
            <person name="Baronian K."/>
            <person name="Beier S."/>
            <person name="Bleykasten C."/>
            <person name="Bode R."/>
            <person name="Casaregola S."/>
            <person name="Despons L."/>
            <person name="Fairhead C."/>
            <person name="Giersberg M."/>
            <person name="Gierski P."/>
            <person name="Hahnel U."/>
            <person name="Hartmann A."/>
            <person name="Jankowska D."/>
            <person name="Jubin C."/>
            <person name="Jung P."/>
            <person name="Lafontaine I."/>
            <person name="Leh-Louis V."/>
            <person name="Lemaire M."/>
            <person name="Marcet-Houben M."/>
            <person name="Mascher M."/>
            <person name="Morel G."/>
            <person name="Richard G.-F."/>
            <person name="Riechen J."/>
            <person name="Sacerdot C."/>
            <person name="Sarkar A."/>
            <person name="Savel G."/>
            <person name="Schacherer J."/>
            <person name="Sherman D."/>
            <person name="Straub M.-L."/>
            <person name="Stein N."/>
            <person name="Thierry A."/>
            <person name="Trautwein-Schult A."/>
            <person name="Westhof E."/>
            <person name="Worch S."/>
            <person name="Dujon B."/>
            <person name="Souciet J.-L."/>
            <person name="Wincker P."/>
            <person name="Scholz U."/>
            <person name="Neuveglise N."/>
        </authorList>
    </citation>
    <scope>NUCLEOTIDE SEQUENCE</scope>
    <source>
        <strain evidence="3">LS3</strain>
    </source>
</reference>
<evidence type="ECO:0000259" key="2">
    <source>
        <dbReference type="Pfam" id="PF22542"/>
    </source>
</evidence>
<name>A0A060T740_BLAAD</name>
<evidence type="ECO:0000313" key="3">
    <source>
        <dbReference type="EMBL" id="CDP36753.1"/>
    </source>
</evidence>
<dbReference type="AlphaFoldDB" id="A0A060T740"/>
<feature type="domain" description="Utp8 C-terminal" evidence="2">
    <location>
        <begin position="375"/>
        <end position="683"/>
    </location>
</feature>
<feature type="domain" description="Utp8 beta-propeller" evidence="1">
    <location>
        <begin position="1"/>
        <end position="300"/>
    </location>
</feature>
<evidence type="ECO:0000259" key="1">
    <source>
        <dbReference type="Pfam" id="PF10395"/>
    </source>
</evidence>
<dbReference type="SUPFAM" id="SSF69322">
    <property type="entry name" value="Tricorn protease domain 2"/>
    <property type="match status" value="1"/>
</dbReference>
<dbReference type="EMBL" id="HG937692">
    <property type="protein sequence ID" value="CDP36753.1"/>
    <property type="molecule type" value="Genomic_DNA"/>
</dbReference>
<reference evidence="3" key="1">
    <citation type="submission" date="2014-02" db="EMBL/GenBank/DDBJ databases">
        <authorList>
            <person name="Genoscope - CEA"/>
        </authorList>
    </citation>
    <scope>NUCLEOTIDE SEQUENCE</scope>
    <source>
        <strain evidence="3">LS3</strain>
    </source>
</reference>
<dbReference type="InterPro" id="IPR018843">
    <property type="entry name" value="Utp8_b-prop"/>
</dbReference>
<dbReference type="PhylomeDB" id="A0A060T740"/>
<dbReference type="Pfam" id="PF10395">
    <property type="entry name" value="Utp8_b_propeller"/>
    <property type="match status" value="1"/>
</dbReference>
<sequence>MKALSESFRIAELPQAIGSGSRDSNTCIGGDEQLVHIAVSGSSIMSYSVKPTPRMSWSYSIPPSTRVTALSKDVTGNYMYYSTVERKKFHLHRVSCGESEDESKSIPSSSEICDIYVSPDGEYTYTVSKNSIVSCYSGDLSEELWSSGAKASRTVVYSHLIRPNENEDGPMHGTMLTVSSRDVGRKAVLEVRLIGLDGKDSIELLNKEIEEHGTERHHFSYGDGKLFVFRRDQEESAIDVFSVPDLNLVSSTGLLIDDKVSLLAIGKNRVVVSGNDKLYVVDTKYRAVVDEKQMEQPITLRHYNNDVAFGLAQGSKGEWLVGSTVTSGKGTLLEAIGRGTSGVSQWSMSFSDVLLRKNYSAKEYTTALRDSLVSSKLSATKLVEDLGDLREKGDVAGFETRLLQYMKNEVKSDEDVIYEENDTEVDKEVISQVVSLIFSKKGKLELDSSFVPEGAMVYLLTHPLFPTPELDGLLDALYSHPRLFRQAVVTAPTLSGNDLVGALSYPDDEIFRDIVTRIVEEFGRETISEGIKTHYGRGRNTEEILRCVNRLMKLDIGWTIVSCFVDAAGLFAWGDEIVSELSKGINGQVVSLEETSETMILLDEVLRKFTPASSSNDVSKLSKRELKKLSKKKKSNTESRLELGTRDVPDVGATFEARKKEAIRQANDFSKRLPVYTVEKLVI</sequence>
<dbReference type="Pfam" id="PF22542">
    <property type="entry name" value="Utp8_C"/>
    <property type="match status" value="1"/>
</dbReference>
<organism evidence="3">
    <name type="scientific">Blastobotrys adeninivorans</name>
    <name type="common">Yeast</name>
    <name type="synonym">Arxula adeninivorans</name>
    <dbReference type="NCBI Taxonomy" id="409370"/>
    <lineage>
        <taxon>Eukaryota</taxon>
        <taxon>Fungi</taxon>
        <taxon>Dikarya</taxon>
        <taxon>Ascomycota</taxon>
        <taxon>Saccharomycotina</taxon>
        <taxon>Dipodascomycetes</taxon>
        <taxon>Dipodascales</taxon>
        <taxon>Trichomonascaceae</taxon>
        <taxon>Blastobotrys</taxon>
    </lineage>
</organism>
<accession>A0A060T740</accession>